<accession>L0FYB2</accession>
<keyword evidence="3" id="KW-1185">Reference proteome</keyword>
<name>L0FYB2_ECHVK</name>
<reference evidence="3" key="1">
    <citation type="submission" date="2012-02" db="EMBL/GenBank/DDBJ databases">
        <title>The complete genome of Echinicola vietnamensis DSM 17526.</title>
        <authorList>
            <person name="Lucas S."/>
            <person name="Copeland A."/>
            <person name="Lapidus A."/>
            <person name="Glavina del Rio T."/>
            <person name="Dalin E."/>
            <person name="Tice H."/>
            <person name="Bruce D."/>
            <person name="Goodwin L."/>
            <person name="Pitluck S."/>
            <person name="Peters L."/>
            <person name="Ovchinnikova G."/>
            <person name="Teshima H."/>
            <person name="Kyrpides N."/>
            <person name="Mavromatis K."/>
            <person name="Ivanova N."/>
            <person name="Brettin T."/>
            <person name="Detter J.C."/>
            <person name="Han C."/>
            <person name="Larimer F."/>
            <person name="Land M."/>
            <person name="Hauser L."/>
            <person name="Markowitz V."/>
            <person name="Cheng J.-F."/>
            <person name="Hugenholtz P."/>
            <person name="Woyke T."/>
            <person name="Wu D."/>
            <person name="Brambilla E."/>
            <person name="Klenk H.-P."/>
            <person name="Eisen J.A."/>
        </authorList>
    </citation>
    <scope>NUCLEOTIDE SEQUENCE [LARGE SCALE GENOMIC DNA]</scope>
    <source>
        <strain evidence="3">DSM 17526 / LMG 23754 / KMM 6221</strain>
    </source>
</reference>
<evidence type="ECO:0000256" key="1">
    <source>
        <dbReference type="SAM" id="Phobius"/>
    </source>
</evidence>
<dbReference type="EMBL" id="CP003346">
    <property type="protein sequence ID" value="AGA77625.1"/>
    <property type="molecule type" value="Genomic_DNA"/>
</dbReference>
<keyword evidence="1" id="KW-0472">Membrane</keyword>
<dbReference type="KEGG" id="evi:Echvi_1356"/>
<dbReference type="Proteomes" id="UP000010796">
    <property type="component" value="Chromosome"/>
</dbReference>
<dbReference type="STRING" id="926556.Echvi_1356"/>
<protein>
    <submittedName>
        <fullName evidence="2">Uncharacterized protein</fullName>
    </submittedName>
</protein>
<dbReference type="HOGENOM" id="CLU_2522273_0_0_10"/>
<organism evidence="2 3">
    <name type="scientific">Echinicola vietnamensis (strain DSM 17526 / LMG 23754 / KMM 6221)</name>
    <dbReference type="NCBI Taxonomy" id="926556"/>
    <lineage>
        <taxon>Bacteria</taxon>
        <taxon>Pseudomonadati</taxon>
        <taxon>Bacteroidota</taxon>
        <taxon>Cytophagia</taxon>
        <taxon>Cytophagales</taxon>
        <taxon>Cyclobacteriaceae</taxon>
        <taxon>Echinicola</taxon>
    </lineage>
</organism>
<keyword evidence="1" id="KW-1133">Transmembrane helix</keyword>
<dbReference type="RefSeq" id="WP_015265189.1">
    <property type="nucleotide sequence ID" value="NC_019904.1"/>
</dbReference>
<gene>
    <name evidence="2" type="ordered locus">Echvi_1356</name>
</gene>
<evidence type="ECO:0000313" key="2">
    <source>
        <dbReference type="EMBL" id="AGA77625.1"/>
    </source>
</evidence>
<keyword evidence="1" id="KW-0812">Transmembrane</keyword>
<evidence type="ECO:0000313" key="3">
    <source>
        <dbReference type="Proteomes" id="UP000010796"/>
    </source>
</evidence>
<proteinExistence type="predicted"/>
<sequence>MNTLKWKVWSRYLAISLGKRLNRYSPERLKRYLGIFCLVGTMATLFLLHKAWKAPKDTVDFPVKEYPLLIDSLPKYNPKTIIHHER</sequence>
<dbReference type="AlphaFoldDB" id="L0FYB2"/>
<feature type="transmembrane region" description="Helical" evidence="1">
    <location>
        <begin position="32"/>
        <end position="52"/>
    </location>
</feature>